<dbReference type="Gene3D" id="2.130.10.10">
    <property type="entry name" value="YVTN repeat-like/Quinoprotein amine dehydrogenase"/>
    <property type="match status" value="2"/>
</dbReference>
<dbReference type="InterPro" id="IPR015943">
    <property type="entry name" value="WD40/YVTN_repeat-like_dom_sf"/>
</dbReference>
<dbReference type="GO" id="GO:0000785">
    <property type="term" value="C:chromatin"/>
    <property type="evidence" value="ECO:0007669"/>
    <property type="project" value="TreeGrafter"/>
</dbReference>
<dbReference type="InterPro" id="IPR019775">
    <property type="entry name" value="WD40_repeat_CS"/>
</dbReference>
<dbReference type="EMBL" id="LT554433">
    <property type="protein sequence ID" value="SAM05207.1"/>
    <property type="molecule type" value="Genomic_DNA"/>
</dbReference>
<feature type="repeat" description="WD" evidence="9">
    <location>
        <begin position="73"/>
        <end position="108"/>
    </location>
</feature>
<dbReference type="PROSITE" id="PS50082">
    <property type="entry name" value="WD_REPEATS_2"/>
    <property type="match status" value="4"/>
</dbReference>
<evidence type="ECO:0000256" key="2">
    <source>
        <dbReference type="ARBA" id="ARBA00007306"/>
    </source>
</evidence>
<dbReference type="GO" id="GO:0006351">
    <property type="term" value="P:DNA-templated transcription"/>
    <property type="evidence" value="ECO:0007669"/>
    <property type="project" value="InterPro"/>
</dbReference>
<feature type="compositionally biased region" description="Acidic residues" evidence="11">
    <location>
        <begin position="291"/>
        <end position="308"/>
    </location>
</feature>
<keyword evidence="10" id="KW-0678">Repressor</keyword>
<dbReference type="PANTHER" id="PTHR13831">
    <property type="entry name" value="MEMBER OF THE HIR1 FAMILY OF WD-REPEAT PROTEINS"/>
    <property type="match status" value="1"/>
</dbReference>
<comment type="similarity">
    <text evidence="2 10">Belongs to the WD repeat HIR1 family.</text>
</comment>
<feature type="compositionally biased region" description="Polar residues" evidence="11">
    <location>
        <begin position="559"/>
        <end position="581"/>
    </location>
</feature>
<dbReference type="InterPro" id="IPR001680">
    <property type="entry name" value="WD40_rpt"/>
</dbReference>
<sequence length="992" mass="109382">MIISKPDWISHGDRSLEGARSKKQCIYSIDVHPDGKRLATGSLDTTVKIWNTEPIHNEQAENDPTCHKLLCTMTLHSGAVLCVRWSKDGRYLASSSDNDNVIIIWELDMAAGSGSVFGSSEVNHETWRAVKYLRGHDSDVQDLAWSNDNRYIASCGVDGFIIIWDAVSFEQIHKIDQHSGFVKGITWDPVGKYLASQSDDKKVKIWRTSDWKQEAEVEDPFYNAPGTTFFRRLSWSPEGSHIAAANAVNGNQCVSAVISRDNWDADVSLVGHAFPVEVAAFNPKLFYEMDGVDDEDQEGNDPDGDDDTNTEHSDQQGKDSLASVCALGSQDRGLSIWVTRRSRPLLVARDVFDNNVYDLAWSPDGQTLFACSQDGTVACLQLKDELKYPASDDEVLDRLSQYGYGRKHTQLPETPAQLDLETTITAEPMPLKTPSTKTHIPQRMADLMEGGGHGLNFGMNDISNRRGINDPNSRPHLNDPGEKNKGKGTTLTHQAETTEPAPIEPAPTEVDIRHQKVTVAQNGKRRIQPFAVPRPSASASSISSTSSTIPSTSSSAPSQIQHHITQPTSTSDNRSHTSPPQRETGDSDLPSMNLGSTGIASAVIGNKRKHRPDDISATGNEITMQSTTDNVSITDPPSWIDVAIAPLIVEESVVRLGLPKVKSTILNQVSKDGINVVMECHNPSGTEGFHCAKLLVSRHGTVLWTDYLSSAILLMTGNQYFYAVGCEDACILVYSPSGRRLLPPIALESTPVMMTCNDRWLLCLTATGLLYTWDITHQQSHLSSVSISPVLRIAQTLHTDEPQLAPKLKDVRIQKNGTPVVTTSYHQVFAYHLDMDCWLRISDAWFILSEFWGSESSTTEQHPLGWLSTALTITGSSDPACESLLALAKADSEASNIITISHVENQLAVALYLESAKEYKEWMVYYAKKLSKETAQTKVEELCQWLMGPPFLKMESGDEWQSTILPKIGSYKESLLNSEPVLTFRIDTSTVS</sequence>
<feature type="domain" description="CAF1B/HIR1 beta-propeller" evidence="13">
    <location>
        <begin position="22"/>
        <end position="384"/>
    </location>
</feature>
<evidence type="ECO:0000256" key="3">
    <source>
        <dbReference type="ARBA" id="ARBA00022574"/>
    </source>
</evidence>
<evidence type="ECO:0000256" key="6">
    <source>
        <dbReference type="ARBA" id="ARBA00023015"/>
    </source>
</evidence>
<dbReference type="GO" id="GO:0006355">
    <property type="term" value="P:regulation of DNA-templated transcription"/>
    <property type="evidence" value="ECO:0007669"/>
    <property type="project" value="InterPro"/>
</dbReference>
<dbReference type="AlphaFoldDB" id="A0A168QNY9"/>
<feature type="region of interest" description="Disordered" evidence="11">
    <location>
        <begin position="291"/>
        <end position="318"/>
    </location>
</feature>
<dbReference type="STRING" id="4829.A0A168QNY9"/>
<evidence type="ECO:0000259" key="12">
    <source>
        <dbReference type="Pfam" id="PF07569"/>
    </source>
</evidence>
<comment type="subcellular location">
    <subcellularLocation>
        <location evidence="1 10">Nucleus</location>
    </subcellularLocation>
</comment>
<dbReference type="InParanoid" id="A0A168QNY9"/>
<keyword evidence="6 10" id="KW-0805">Transcription regulation</keyword>
<evidence type="ECO:0000256" key="11">
    <source>
        <dbReference type="SAM" id="MobiDB-lite"/>
    </source>
</evidence>
<dbReference type="Pfam" id="PF07569">
    <property type="entry name" value="Hira"/>
    <property type="match status" value="1"/>
</dbReference>
<name>A0A168QNY9_ABSGL</name>
<dbReference type="PROSITE" id="PS00678">
    <property type="entry name" value="WD_REPEATS_1"/>
    <property type="match status" value="2"/>
</dbReference>
<evidence type="ECO:0000256" key="4">
    <source>
        <dbReference type="ARBA" id="ARBA00022737"/>
    </source>
</evidence>
<dbReference type="GO" id="GO:0031491">
    <property type="term" value="F:nucleosome binding"/>
    <property type="evidence" value="ECO:0007669"/>
    <property type="project" value="TreeGrafter"/>
</dbReference>
<organism evidence="14">
    <name type="scientific">Absidia glauca</name>
    <name type="common">Pin mould</name>
    <dbReference type="NCBI Taxonomy" id="4829"/>
    <lineage>
        <taxon>Eukaryota</taxon>
        <taxon>Fungi</taxon>
        <taxon>Fungi incertae sedis</taxon>
        <taxon>Mucoromycota</taxon>
        <taxon>Mucoromycotina</taxon>
        <taxon>Mucoromycetes</taxon>
        <taxon>Mucorales</taxon>
        <taxon>Cunninghamellaceae</taxon>
        <taxon>Absidia</taxon>
    </lineage>
</organism>
<evidence type="ECO:0000256" key="10">
    <source>
        <dbReference type="RuleBase" id="RU364014"/>
    </source>
</evidence>
<dbReference type="GO" id="GO:0005634">
    <property type="term" value="C:nucleus"/>
    <property type="evidence" value="ECO:0007669"/>
    <property type="project" value="UniProtKB-SubCell"/>
</dbReference>
<protein>
    <recommendedName>
        <fullName evidence="10">Protein HIR</fullName>
    </recommendedName>
</protein>
<keyword evidence="15" id="KW-1185">Reference proteome</keyword>
<reference evidence="14" key="1">
    <citation type="submission" date="2016-04" db="EMBL/GenBank/DDBJ databases">
        <authorList>
            <person name="Evans L.H."/>
            <person name="Alamgir A."/>
            <person name="Owens N."/>
            <person name="Weber N.D."/>
            <person name="Virtaneva K."/>
            <person name="Barbian K."/>
            <person name="Babar A."/>
            <person name="Rosenke K."/>
        </authorList>
    </citation>
    <scope>NUCLEOTIDE SEQUENCE [LARGE SCALE GENOMIC DNA]</scope>
    <source>
        <strain evidence="14">CBS 101.48</strain>
    </source>
</reference>
<keyword evidence="4 10" id="KW-0677">Repeat</keyword>
<accession>A0A168QNY9</accession>
<evidence type="ECO:0000256" key="5">
    <source>
        <dbReference type="ARBA" id="ARBA00022853"/>
    </source>
</evidence>
<dbReference type="GO" id="GO:0000417">
    <property type="term" value="C:HIR complex"/>
    <property type="evidence" value="ECO:0007669"/>
    <property type="project" value="TreeGrafter"/>
</dbReference>
<feature type="repeat" description="WD" evidence="9">
    <location>
        <begin position="175"/>
        <end position="216"/>
    </location>
</feature>
<keyword evidence="5 10" id="KW-0156">Chromatin regulator</keyword>
<keyword evidence="8 10" id="KW-0539">Nucleus</keyword>
<dbReference type="InterPro" id="IPR031120">
    <property type="entry name" value="HIR1-like"/>
</dbReference>
<dbReference type="InterPro" id="IPR036322">
    <property type="entry name" value="WD40_repeat_dom_sf"/>
</dbReference>
<feature type="repeat" description="WD" evidence="9">
    <location>
        <begin position="133"/>
        <end position="174"/>
    </location>
</feature>
<dbReference type="OrthoDB" id="1741719at2759"/>
<feature type="domain" description="Protein HIRA-like C-terminal" evidence="12">
    <location>
        <begin position="738"/>
        <end position="946"/>
    </location>
</feature>
<dbReference type="InterPro" id="IPR055410">
    <property type="entry name" value="Beta-prop_CAF1B_HIR1"/>
</dbReference>
<dbReference type="SMART" id="SM00320">
    <property type="entry name" value="WD40"/>
    <property type="match status" value="5"/>
</dbReference>
<proteinExistence type="inferred from homology"/>
<feature type="region of interest" description="Disordered" evidence="11">
    <location>
        <begin position="450"/>
        <end position="622"/>
    </location>
</feature>
<evidence type="ECO:0000256" key="8">
    <source>
        <dbReference type="ARBA" id="ARBA00023242"/>
    </source>
</evidence>
<feature type="compositionally biased region" description="Basic and acidic residues" evidence="11">
    <location>
        <begin position="476"/>
        <end position="485"/>
    </location>
</feature>
<dbReference type="SUPFAM" id="SSF50978">
    <property type="entry name" value="WD40 repeat-like"/>
    <property type="match status" value="2"/>
</dbReference>
<comment type="function">
    <text evidence="10">Required for replication-independent chromatin assembly and for the periodic repression of histone gene transcription during the cell cycle.</text>
</comment>
<feature type="compositionally biased region" description="Low complexity" evidence="11">
    <location>
        <begin position="495"/>
        <end position="509"/>
    </location>
</feature>
<dbReference type="Pfam" id="PF24105">
    <property type="entry name" value="Beta-prop_CAF1B_HIR1"/>
    <property type="match status" value="1"/>
</dbReference>
<dbReference type="OMA" id="RGSWDGD"/>
<dbReference type="CDD" id="cd00200">
    <property type="entry name" value="WD40"/>
    <property type="match status" value="1"/>
</dbReference>
<feature type="compositionally biased region" description="Low complexity" evidence="11">
    <location>
        <begin position="535"/>
        <end position="558"/>
    </location>
</feature>
<evidence type="ECO:0000256" key="7">
    <source>
        <dbReference type="ARBA" id="ARBA00023163"/>
    </source>
</evidence>
<gene>
    <name evidence="14" type="primary">ABSGL_11076.1 scaffold 12129</name>
</gene>
<evidence type="ECO:0000313" key="14">
    <source>
        <dbReference type="EMBL" id="SAM05207.1"/>
    </source>
</evidence>
<evidence type="ECO:0000256" key="9">
    <source>
        <dbReference type="PROSITE-ProRule" id="PRU00221"/>
    </source>
</evidence>
<keyword evidence="7 10" id="KW-0804">Transcription</keyword>
<dbReference type="InterPro" id="IPR011494">
    <property type="entry name" value="HIRA-like_C"/>
</dbReference>
<dbReference type="Proteomes" id="UP000078561">
    <property type="component" value="Unassembled WGS sequence"/>
</dbReference>
<dbReference type="PANTHER" id="PTHR13831:SF0">
    <property type="entry name" value="PROTEIN HIRA"/>
    <property type="match status" value="1"/>
</dbReference>
<evidence type="ECO:0000256" key="1">
    <source>
        <dbReference type="ARBA" id="ARBA00004123"/>
    </source>
</evidence>
<dbReference type="GO" id="GO:0006338">
    <property type="term" value="P:chromatin remodeling"/>
    <property type="evidence" value="ECO:0007669"/>
    <property type="project" value="InterPro"/>
</dbReference>
<dbReference type="PROSITE" id="PS50294">
    <property type="entry name" value="WD_REPEATS_REGION"/>
    <property type="match status" value="3"/>
</dbReference>
<keyword evidence="3 9" id="KW-0853">WD repeat</keyword>
<evidence type="ECO:0000313" key="15">
    <source>
        <dbReference type="Proteomes" id="UP000078561"/>
    </source>
</evidence>
<dbReference type="FunCoup" id="A0A168QNY9">
    <property type="interactions" value="444"/>
</dbReference>
<feature type="repeat" description="WD" evidence="9">
    <location>
        <begin position="19"/>
        <end position="53"/>
    </location>
</feature>
<evidence type="ECO:0000259" key="13">
    <source>
        <dbReference type="Pfam" id="PF24105"/>
    </source>
</evidence>